<dbReference type="AlphaFoldDB" id="S2LI96"/>
<evidence type="ECO:0000256" key="1">
    <source>
        <dbReference type="ARBA" id="ARBA00006532"/>
    </source>
</evidence>
<dbReference type="OrthoDB" id="6163010at2"/>
<dbReference type="Pfam" id="PF11939">
    <property type="entry name" value="NiFe-hyd_HybE"/>
    <property type="match status" value="1"/>
</dbReference>
<evidence type="ECO:0000313" key="3">
    <source>
        <dbReference type="Proteomes" id="UP000014463"/>
    </source>
</evidence>
<evidence type="ECO:0000313" key="2">
    <source>
        <dbReference type="EMBL" id="EPC04351.1"/>
    </source>
</evidence>
<dbReference type="RefSeq" id="WP_016415087.1">
    <property type="nucleotide sequence ID" value="NZ_AUAB01000001.1"/>
</dbReference>
<evidence type="ECO:0008006" key="4">
    <source>
        <dbReference type="Google" id="ProtNLM"/>
    </source>
</evidence>
<comment type="caution">
    <text evidence="2">The sequence shown here is derived from an EMBL/GenBank/DDBJ whole genome shotgun (WGS) entry which is preliminary data.</text>
</comment>
<dbReference type="Proteomes" id="UP000014463">
    <property type="component" value="Unassembled WGS sequence"/>
</dbReference>
<comment type="similarity">
    <text evidence="1">Belongs to the HupJ family.</text>
</comment>
<keyword evidence="3" id="KW-1185">Reference proteome</keyword>
<proteinExistence type="inferred from homology"/>
<dbReference type="Gene3D" id="3.30.1460.40">
    <property type="entry name" value="[NiFe]-hydrogenase assembly chaperone, HybE"/>
    <property type="match status" value="1"/>
</dbReference>
<accession>S2LI96</accession>
<organism evidence="2 3">
    <name type="scientific">Litchfieldella anticariensis (strain DSM 16096 / CECT 5854 / CIP 108499 / LMG 22089 / FP35)</name>
    <name type="common">Halomonas anticariensis</name>
    <dbReference type="NCBI Taxonomy" id="1121939"/>
    <lineage>
        <taxon>Bacteria</taxon>
        <taxon>Pseudomonadati</taxon>
        <taxon>Pseudomonadota</taxon>
        <taxon>Gammaproteobacteria</taxon>
        <taxon>Oceanospirillales</taxon>
        <taxon>Halomonadaceae</taxon>
        <taxon>Litchfieldella</taxon>
    </lineage>
</organism>
<dbReference type="InterPro" id="IPR023994">
    <property type="entry name" value="NiFe-hyd_HybE"/>
</dbReference>
<sequence length="153" mass="17402">MQALSVEQYARLQRLAHCYQHRHARTIKASSKRNPHLSVDALCFQPLAEAHGEKSALIGALLTPLALSLAIVPPEGETMPVEGERCVVNLPGGRYPFWAERLDEREWLWRCPLLDDLRDLDTLQEANRLAQQLLERVMTPSVDNSHDEKPFAR</sequence>
<name>S2LI96_LITA3</name>
<dbReference type="PATRIC" id="fig|1121939.11.peg.609"/>
<dbReference type="eggNOG" id="ENOG50323MI">
    <property type="taxonomic scope" value="Bacteria"/>
</dbReference>
<dbReference type="EMBL" id="ASTJ01000011">
    <property type="protein sequence ID" value="EPC04351.1"/>
    <property type="molecule type" value="Genomic_DNA"/>
</dbReference>
<dbReference type="STRING" id="1121939.L861_03255"/>
<reference evidence="2 3" key="1">
    <citation type="journal article" date="2013" name="Genome Announc.">
        <title>Draft genome sequence of the moderately halophilic gammaproteobacterium Halomonas anticariensis FP35.</title>
        <authorList>
            <person name="Tahrioui A."/>
            <person name="Quesada E."/>
            <person name="Llamas I."/>
        </authorList>
    </citation>
    <scope>NUCLEOTIDE SEQUENCE [LARGE SCALE GENOMIC DNA]</scope>
    <source>
        <strain evidence="3">DSM 16096 / CECT 5854 / LMG 22089 / FP35</strain>
    </source>
</reference>
<gene>
    <name evidence="2" type="ORF">L861_03255</name>
</gene>
<protein>
    <recommendedName>
        <fullName evidence="4">[NiFe]-hydrogenase assembly, chaperone, HybE</fullName>
    </recommendedName>
</protein>
<dbReference type="InterPro" id="IPR038530">
    <property type="entry name" value="NiFe-hyd_HybE_sf"/>
</dbReference>